<gene>
    <name evidence="1" type="ORF">F0L68_20555</name>
</gene>
<protein>
    <submittedName>
        <fullName evidence="1">Uncharacterized protein</fullName>
    </submittedName>
</protein>
<dbReference type="OrthoDB" id="3696136at2"/>
<accession>A0A5B2XAZ2</accession>
<dbReference type="Proteomes" id="UP000323454">
    <property type="component" value="Unassembled WGS sequence"/>
</dbReference>
<dbReference type="RefSeq" id="WP_149851248.1">
    <property type="nucleotide sequence ID" value="NZ_VUOB01000037.1"/>
</dbReference>
<reference evidence="1 2" key="2">
    <citation type="submission" date="2019-09" db="EMBL/GenBank/DDBJ databases">
        <authorList>
            <person name="Jin C."/>
        </authorList>
    </citation>
    <scope>NUCLEOTIDE SEQUENCE [LARGE SCALE GENOMIC DNA]</scope>
    <source>
        <strain evidence="1 2">AN110305</strain>
    </source>
</reference>
<organism evidence="1 2">
    <name type="scientific">Solihabitans fulvus</name>
    <dbReference type="NCBI Taxonomy" id="1892852"/>
    <lineage>
        <taxon>Bacteria</taxon>
        <taxon>Bacillati</taxon>
        <taxon>Actinomycetota</taxon>
        <taxon>Actinomycetes</taxon>
        <taxon>Pseudonocardiales</taxon>
        <taxon>Pseudonocardiaceae</taxon>
        <taxon>Solihabitans</taxon>
    </lineage>
</organism>
<evidence type="ECO:0000313" key="2">
    <source>
        <dbReference type="Proteomes" id="UP000323454"/>
    </source>
</evidence>
<reference evidence="1 2" key="1">
    <citation type="submission" date="2019-09" db="EMBL/GenBank/DDBJ databases">
        <title>Goodfellowia gen. nov., a new genus of the Pseudonocardineae related to Actinoalloteichus, containing Goodfellowia coeruleoviolacea gen. nov., comb. nov. gen. nov., comb. nov.</title>
        <authorList>
            <person name="Labeda D."/>
        </authorList>
    </citation>
    <scope>NUCLEOTIDE SEQUENCE [LARGE SCALE GENOMIC DNA]</scope>
    <source>
        <strain evidence="1 2">AN110305</strain>
    </source>
</reference>
<evidence type="ECO:0000313" key="1">
    <source>
        <dbReference type="EMBL" id="KAA2260119.1"/>
    </source>
</evidence>
<name>A0A5B2XAZ2_9PSEU</name>
<sequence>MDHATEPTRHGAAHRVSRIDAAVAPETVLALQLVIEREHVGLSEALRRLVAYGELVYRAIREEHAEVLVRTDRTVREVVLL</sequence>
<proteinExistence type="predicted"/>
<keyword evidence="2" id="KW-1185">Reference proteome</keyword>
<dbReference type="AlphaFoldDB" id="A0A5B2XAZ2"/>
<dbReference type="EMBL" id="VUOB01000037">
    <property type="protein sequence ID" value="KAA2260119.1"/>
    <property type="molecule type" value="Genomic_DNA"/>
</dbReference>
<comment type="caution">
    <text evidence="1">The sequence shown here is derived from an EMBL/GenBank/DDBJ whole genome shotgun (WGS) entry which is preliminary data.</text>
</comment>